<evidence type="ECO:0000256" key="2">
    <source>
        <dbReference type="ARBA" id="ARBA00023242"/>
    </source>
</evidence>
<dbReference type="GO" id="GO:0006396">
    <property type="term" value="P:RNA processing"/>
    <property type="evidence" value="ECO:0007669"/>
    <property type="project" value="TreeGrafter"/>
</dbReference>
<evidence type="ECO:0000256" key="1">
    <source>
        <dbReference type="ARBA" id="ARBA00004604"/>
    </source>
</evidence>
<dbReference type="Pfam" id="PF08698">
    <property type="entry name" value="Fcf2"/>
    <property type="match status" value="1"/>
</dbReference>
<dbReference type="GO" id="GO:0005730">
    <property type="term" value="C:nucleolus"/>
    <property type="evidence" value="ECO:0007669"/>
    <property type="project" value="UniProtKB-SubCell"/>
</dbReference>
<accession>A0A210QP52</accession>
<dbReference type="PANTHER" id="PTHR21686">
    <property type="entry name" value="DEOXYNUCLEOTIDYLTRANSFERASE TERMINAL-INTERACTING PROTEIN 2"/>
    <property type="match status" value="1"/>
</dbReference>
<proteinExistence type="predicted"/>
<comment type="subcellular location">
    <subcellularLocation>
        <location evidence="1">Nucleus</location>
        <location evidence="1">Nucleolus</location>
    </subcellularLocation>
</comment>
<dbReference type="Proteomes" id="UP000242188">
    <property type="component" value="Unassembled WGS sequence"/>
</dbReference>
<dbReference type="InterPro" id="IPR039883">
    <property type="entry name" value="Fcf2/DNTTIP2"/>
</dbReference>
<dbReference type="OrthoDB" id="427886at2759"/>
<evidence type="ECO:0000313" key="5">
    <source>
        <dbReference type="Proteomes" id="UP000242188"/>
    </source>
</evidence>
<organism evidence="4 5">
    <name type="scientific">Mizuhopecten yessoensis</name>
    <name type="common">Japanese scallop</name>
    <name type="synonym">Patinopecten yessoensis</name>
    <dbReference type="NCBI Taxonomy" id="6573"/>
    <lineage>
        <taxon>Eukaryota</taxon>
        <taxon>Metazoa</taxon>
        <taxon>Spiralia</taxon>
        <taxon>Lophotrochozoa</taxon>
        <taxon>Mollusca</taxon>
        <taxon>Bivalvia</taxon>
        <taxon>Autobranchia</taxon>
        <taxon>Pteriomorphia</taxon>
        <taxon>Pectinida</taxon>
        <taxon>Pectinoidea</taxon>
        <taxon>Pectinidae</taxon>
        <taxon>Mizuhopecten</taxon>
    </lineage>
</organism>
<evidence type="ECO:0000259" key="3">
    <source>
        <dbReference type="Pfam" id="PF08698"/>
    </source>
</evidence>
<dbReference type="EMBL" id="NEDP02002575">
    <property type="protein sequence ID" value="OWF50519.1"/>
    <property type="molecule type" value="Genomic_DNA"/>
</dbReference>
<dbReference type="PANTHER" id="PTHR21686:SF12">
    <property type="entry name" value="DEOXYNUCLEOTIDYLTRANSFERASE TERMINAL-INTERACTING PROTEIN 2"/>
    <property type="match status" value="1"/>
</dbReference>
<keyword evidence="4" id="KW-0808">Transferase</keyword>
<dbReference type="AlphaFoldDB" id="A0A210QP52"/>
<evidence type="ECO:0000313" key="4">
    <source>
        <dbReference type="EMBL" id="OWF50519.1"/>
    </source>
</evidence>
<reference evidence="4 5" key="1">
    <citation type="journal article" date="2017" name="Nat. Ecol. Evol.">
        <title>Scallop genome provides insights into evolution of bilaterian karyotype and development.</title>
        <authorList>
            <person name="Wang S."/>
            <person name="Zhang J."/>
            <person name="Jiao W."/>
            <person name="Li J."/>
            <person name="Xun X."/>
            <person name="Sun Y."/>
            <person name="Guo X."/>
            <person name="Huan P."/>
            <person name="Dong B."/>
            <person name="Zhang L."/>
            <person name="Hu X."/>
            <person name="Sun X."/>
            <person name="Wang J."/>
            <person name="Zhao C."/>
            <person name="Wang Y."/>
            <person name="Wang D."/>
            <person name="Huang X."/>
            <person name="Wang R."/>
            <person name="Lv J."/>
            <person name="Li Y."/>
            <person name="Zhang Z."/>
            <person name="Liu B."/>
            <person name="Lu W."/>
            <person name="Hui Y."/>
            <person name="Liang J."/>
            <person name="Zhou Z."/>
            <person name="Hou R."/>
            <person name="Li X."/>
            <person name="Liu Y."/>
            <person name="Li H."/>
            <person name="Ning X."/>
            <person name="Lin Y."/>
            <person name="Zhao L."/>
            <person name="Xing Q."/>
            <person name="Dou J."/>
            <person name="Li Y."/>
            <person name="Mao J."/>
            <person name="Guo H."/>
            <person name="Dou H."/>
            <person name="Li T."/>
            <person name="Mu C."/>
            <person name="Jiang W."/>
            <person name="Fu Q."/>
            <person name="Fu X."/>
            <person name="Miao Y."/>
            <person name="Liu J."/>
            <person name="Yu Q."/>
            <person name="Li R."/>
            <person name="Liao H."/>
            <person name="Li X."/>
            <person name="Kong Y."/>
            <person name="Jiang Z."/>
            <person name="Chourrout D."/>
            <person name="Li R."/>
            <person name="Bao Z."/>
        </authorList>
    </citation>
    <scope>NUCLEOTIDE SEQUENCE [LARGE SCALE GENOMIC DNA]</scope>
    <source>
        <strain evidence="4 5">PY_sf001</strain>
    </source>
</reference>
<dbReference type="GO" id="GO:0003723">
    <property type="term" value="F:RNA binding"/>
    <property type="evidence" value="ECO:0007669"/>
    <property type="project" value="TreeGrafter"/>
</dbReference>
<feature type="domain" description="Fcf2 pre-rRNA processing C-terminal" evidence="3">
    <location>
        <begin position="132"/>
        <end position="225"/>
    </location>
</feature>
<comment type="caution">
    <text evidence="4">The sequence shown here is derived from an EMBL/GenBank/DDBJ whole genome shotgun (WGS) entry which is preliminary data.</text>
</comment>
<dbReference type="InterPro" id="IPR014810">
    <property type="entry name" value="Fcf2_C"/>
</dbReference>
<keyword evidence="2" id="KW-0539">Nucleus</keyword>
<protein>
    <submittedName>
        <fullName evidence="4">Deoxynucleotidyltransferase terminal-interacting protein 2</fullName>
    </submittedName>
</protein>
<dbReference type="STRING" id="6573.A0A210QP52"/>
<sequence length="251" mass="29104">MESPDESSDSEMEDLVAKAVDKITCNKKKSGSVSKCDSSEKTVKPANNDRITLSSKIHSSVNLYDNYLKKPTQSTVKKTKESTIQNLIKGSDKDSEIMKKSVLQPDIEKKYALPPYQESLQTLKKQRKKDKEMTKGKGWFNMTAPEMTEETKNDLTVLQMRRALDPKRFYKSNDIKTLPKFFQFGKVIENSADFYHSRVPKKQRKSTMVDELLADAEFRTYNKRKYVEIQEAKRKGAGPYKHMKRLKNRKR</sequence>
<dbReference type="GO" id="GO:0016740">
    <property type="term" value="F:transferase activity"/>
    <property type="evidence" value="ECO:0007669"/>
    <property type="project" value="UniProtKB-KW"/>
</dbReference>
<gene>
    <name evidence="4" type="ORF">KP79_PYT04547</name>
</gene>
<name>A0A210QP52_MIZYE</name>
<keyword evidence="5" id="KW-1185">Reference proteome</keyword>